<dbReference type="AlphaFoldDB" id="X1G6M7"/>
<dbReference type="EMBL" id="BARU01023419">
    <property type="protein sequence ID" value="GAH52912.1"/>
    <property type="molecule type" value="Genomic_DNA"/>
</dbReference>
<dbReference type="InterPro" id="IPR013708">
    <property type="entry name" value="Shikimate_DH-bd_N"/>
</dbReference>
<accession>X1G6M7</accession>
<dbReference type="SUPFAM" id="SSF53223">
    <property type="entry name" value="Aminoacid dehydrogenase-like, N-terminal domain"/>
    <property type="match status" value="1"/>
</dbReference>
<dbReference type="Pfam" id="PF08501">
    <property type="entry name" value="Shikimate_dh_N"/>
    <property type="match status" value="1"/>
</dbReference>
<dbReference type="GO" id="GO:0050661">
    <property type="term" value="F:NADP binding"/>
    <property type="evidence" value="ECO:0007669"/>
    <property type="project" value="TreeGrafter"/>
</dbReference>
<evidence type="ECO:0000313" key="2">
    <source>
        <dbReference type="EMBL" id="GAH52912.1"/>
    </source>
</evidence>
<protein>
    <recommendedName>
        <fullName evidence="1">Shikimate dehydrogenase substrate binding N-terminal domain-containing protein</fullName>
    </recommendedName>
</protein>
<feature type="non-terminal residue" evidence="2">
    <location>
        <position position="65"/>
    </location>
</feature>
<sequence length="65" mass="6984">MTMAAQPDWQSWCAGINGTTTVTGVFGWPVGHSLSPPMHNAAFAVLGLNWAYVPFPVQPEELRAA</sequence>
<dbReference type="PANTHER" id="PTHR21089">
    <property type="entry name" value="SHIKIMATE DEHYDROGENASE"/>
    <property type="match status" value="1"/>
</dbReference>
<dbReference type="GO" id="GO:0019632">
    <property type="term" value="P:shikimate metabolic process"/>
    <property type="evidence" value="ECO:0007669"/>
    <property type="project" value="TreeGrafter"/>
</dbReference>
<dbReference type="GO" id="GO:0009423">
    <property type="term" value="P:chorismate biosynthetic process"/>
    <property type="evidence" value="ECO:0007669"/>
    <property type="project" value="TreeGrafter"/>
</dbReference>
<proteinExistence type="predicted"/>
<gene>
    <name evidence="2" type="ORF">S03H2_38013</name>
</gene>
<dbReference type="InterPro" id="IPR022893">
    <property type="entry name" value="Shikimate_DH_fam"/>
</dbReference>
<reference evidence="2" key="1">
    <citation type="journal article" date="2014" name="Front. Microbiol.">
        <title>High frequency of phylogenetically diverse reductive dehalogenase-homologous genes in deep subseafloor sedimentary metagenomes.</title>
        <authorList>
            <person name="Kawai M."/>
            <person name="Futagami T."/>
            <person name="Toyoda A."/>
            <person name="Takaki Y."/>
            <person name="Nishi S."/>
            <person name="Hori S."/>
            <person name="Arai W."/>
            <person name="Tsubouchi T."/>
            <person name="Morono Y."/>
            <person name="Uchiyama I."/>
            <person name="Ito T."/>
            <person name="Fujiyama A."/>
            <person name="Inagaki F."/>
            <person name="Takami H."/>
        </authorList>
    </citation>
    <scope>NUCLEOTIDE SEQUENCE</scope>
    <source>
        <strain evidence="2">Expedition CK06-06</strain>
    </source>
</reference>
<evidence type="ECO:0000259" key="1">
    <source>
        <dbReference type="Pfam" id="PF08501"/>
    </source>
</evidence>
<name>X1G6M7_9ZZZZ</name>
<dbReference type="InterPro" id="IPR046346">
    <property type="entry name" value="Aminoacid_DH-like_N_sf"/>
</dbReference>
<comment type="caution">
    <text evidence="2">The sequence shown here is derived from an EMBL/GenBank/DDBJ whole genome shotgun (WGS) entry which is preliminary data.</text>
</comment>
<feature type="domain" description="Shikimate dehydrogenase substrate binding N-terminal" evidence="1">
    <location>
        <begin position="25"/>
        <end position="64"/>
    </location>
</feature>
<organism evidence="2">
    <name type="scientific">marine sediment metagenome</name>
    <dbReference type="NCBI Taxonomy" id="412755"/>
    <lineage>
        <taxon>unclassified sequences</taxon>
        <taxon>metagenomes</taxon>
        <taxon>ecological metagenomes</taxon>
    </lineage>
</organism>
<dbReference type="GO" id="GO:0004764">
    <property type="term" value="F:shikimate 3-dehydrogenase (NADP+) activity"/>
    <property type="evidence" value="ECO:0007669"/>
    <property type="project" value="InterPro"/>
</dbReference>
<dbReference type="PANTHER" id="PTHR21089:SF1">
    <property type="entry name" value="BIFUNCTIONAL 3-DEHYDROQUINATE DEHYDRATASE_SHIKIMATE DEHYDROGENASE, CHLOROPLASTIC"/>
    <property type="match status" value="1"/>
</dbReference>
<dbReference type="Gene3D" id="3.40.50.10860">
    <property type="entry name" value="Leucine Dehydrogenase, chain A, domain 1"/>
    <property type="match status" value="1"/>
</dbReference>
<dbReference type="GO" id="GO:0005829">
    <property type="term" value="C:cytosol"/>
    <property type="evidence" value="ECO:0007669"/>
    <property type="project" value="TreeGrafter"/>
</dbReference>